<reference evidence="1 2" key="1">
    <citation type="submission" date="2017-03" db="EMBL/GenBank/DDBJ databases">
        <authorList>
            <person name="Afonso C.L."/>
            <person name="Miller P.J."/>
            <person name="Scott M.A."/>
            <person name="Spackman E."/>
            <person name="Goraichik I."/>
            <person name="Dimitrov K.M."/>
            <person name="Suarez D.L."/>
            <person name="Swayne D.E."/>
        </authorList>
    </citation>
    <scope>NUCLEOTIDE SEQUENCE [LARGE SCALE GENOMIC DNA]</scope>
    <source>
        <strain evidence="1">SB41UT1</strain>
    </source>
</reference>
<dbReference type="AlphaFoldDB" id="A0A1X7AEX4"/>
<dbReference type="EMBL" id="FWPT01000001">
    <property type="protein sequence ID" value="SMA33442.1"/>
    <property type="molecule type" value="Genomic_DNA"/>
</dbReference>
<evidence type="ECO:0000313" key="1">
    <source>
        <dbReference type="EMBL" id="SMA33442.1"/>
    </source>
</evidence>
<dbReference type="Proteomes" id="UP000196573">
    <property type="component" value="Unassembled WGS sequence"/>
</dbReference>
<dbReference type="RefSeq" id="WP_087106161.1">
    <property type="nucleotide sequence ID" value="NZ_CBCSCN010000004.1"/>
</dbReference>
<sequence length="260" mass="30036">MSAFANNFDMSSTGINVEMSCFWCTDTAQVWFNESLTRSERYKAKGFRDKTVLIYTGQFDYNPHDFRKTFDYPGAKQVFKDLLDHHCGEDRDLTTAKAMLRELILGEPLRTISQEDMLDAVETHFYDHDTYCEFMEDNYLPLWHTHHSTGYSQGDHAEVIIPPEVLVEIQGENGLGIKATGDHIDKLIWNAPLYCRVTVDEDELDVASEIEDVYDYDPDTLIDTLSDLMDGAGDKYTDEKKDYTLKWVRSELPDAYPEYV</sequence>
<gene>
    <name evidence="1" type="ORF">EHSB41UT_00282</name>
</gene>
<keyword evidence="2" id="KW-1185">Reference proteome</keyword>
<accession>A0A1X7AEX4</accession>
<name>A0A1X7AEX4_9GAMM</name>
<organism evidence="1 2">
    <name type="scientific">Parendozoicomonas haliclonae</name>
    <dbReference type="NCBI Taxonomy" id="1960125"/>
    <lineage>
        <taxon>Bacteria</taxon>
        <taxon>Pseudomonadati</taxon>
        <taxon>Pseudomonadota</taxon>
        <taxon>Gammaproteobacteria</taxon>
        <taxon>Oceanospirillales</taxon>
        <taxon>Endozoicomonadaceae</taxon>
        <taxon>Parendozoicomonas</taxon>
    </lineage>
</organism>
<evidence type="ECO:0000313" key="2">
    <source>
        <dbReference type="Proteomes" id="UP000196573"/>
    </source>
</evidence>
<protein>
    <submittedName>
        <fullName evidence="1">Uncharacterized protein</fullName>
    </submittedName>
</protein>
<proteinExistence type="predicted"/>